<dbReference type="EMBL" id="LNYX01000031">
    <property type="protein sequence ID" value="KTD61741.1"/>
    <property type="molecule type" value="Genomic_DNA"/>
</dbReference>
<dbReference type="PRINTS" id="PR00103">
    <property type="entry name" value="CAMPKINASE"/>
</dbReference>
<dbReference type="AlphaFoldDB" id="A0A0W0YXX6"/>
<sequence>MELTYITLSTKVNQLLTKLNVMGKDLYNGVGFDASSIILCENQDIVNLVKDRTDVVCFYLKTGTIELSLEKMVLLSYVAQDFIIPPVDAFSQLSLITKNSQVELVPITYQDVYSATKKDMQKSQLWNRFLTFHVSVLIEVIGVYSRFKMNWRYNIEQFQSGEIVIKQGDEAQNAYILLEGKADVCVNGHNIGHIQTGEIFGAIAVVTGNKRNADVIAKTNCKILKISKNDFFKFLGYYPKFSSRIIDDMAKVINRLNLSLHDEQS</sequence>
<dbReference type="RefSeq" id="WP_058484268.1">
    <property type="nucleotide sequence ID" value="NZ_CAAAII010000001.1"/>
</dbReference>
<dbReference type="PATRIC" id="fig|452.5.peg.2615"/>
<comment type="caution">
    <text evidence="2">The sequence shown here is derived from an EMBL/GenBank/DDBJ whole genome shotgun (WGS) entry which is preliminary data.</text>
</comment>
<dbReference type="STRING" id="452.Lspi_2371"/>
<evidence type="ECO:0000259" key="1">
    <source>
        <dbReference type="PROSITE" id="PS50042"/>
    </source>
</evidence>
<dbReference type="GO" id="GO:0004862">
    <property type="term" value="F:cAMP-dependent protein kinase inhibitor activity"/>
    <property type="evidence" value="ECO:0007669"/>
    <property type="project" value="TreeGrafter"/>
</dbReference>
<dbReference type="InterPro" id="IPR000595">
    <property type="entry name" value="cNMP-bd_dom"/>
</dbReference>
<name>A0A0W0YXX6_LEGSP</name>
<accession>A0A0W0YXX6</accession>
<gene>
    <name evidence="2" type="ORF">Lspi_2371</name>
</gene>
<organism evidence="2 3">
    <name type="scientific">Legionella spiritensis</name>
    <dbReference type="NCBI Taxonomy" id="452"/>
    <lineage>
        <taxon>Bacteria</taxon>
        <taxon>Pseudomonadati</taxon>
        <taxon>Pseudomonadota</taxon>
        <taxon>Gammaproteobacteria</taxon>
        <taxon>Legionellales</taxon>
        <taxon>Legionellaceae</taxon>
        <taxon>Legionella</taxon>
    </lineage>
</organism>
<dbReference type="PROSITE" id="PS50042">
    <property type="entry name" value="CNMP_BINDING_3"/>
    <property type="match status" value="1"/>
</dbReference>
<dbReference type="Gene3D" id="2.60.120.10">
    <property type="entry name" value="Jelly Rolls"/>
    <property type="match status" value="1"/>
</dbReference>
<dbReference type="Pfam" id="PF00027">
    <property type="entry name" value="cNMP_binding"/>
    <property type="match status" value="1"/>
</dbReference>
<dbReference type="GO" id="GO:0005952">
    <property type="term" value="C:cAMP-dependent protein kinase complex"/>
    <property type="evidence" value="ECO:0007669"/>
    <property type="project" value="InterPro"/>
</dbReference>
<keyword evidence="3" id="KW-1185">Reference proteome</keyword>
<feature type="domain" description="Cyclic nucleotide-binding" evidence="1">
    <location>
        <begin position="158"/>
        <end position="252"/>
    </location>
</feature>
<dbReference type="InterPro" id="IPR050503">
    <property type="entry name" value="cAMP-dep_PK_reg_su-like"/>
</dbReference>
<dbReference type="PANTHER" id="PTHR11635">
    <property type="entry name" value="CAMP-DEPENDENT PROTEIN KINASE REGULATORY CHAIN"/>
    <property type="match status" value="1"/>
</dbReference>
<dbReference type="PANTHER" id="PTHR11635:SF152">
    <property type="entry name" value="CAMP-DEPENDENT PROTEIN KINASE TYPE I REGULATORY SUBUNIT-RELATED"/>
    <property type="match status" value="1"/>
</dbReference>
<dbReference type="SMART" id="SM00100">
    <property type="entry name" value="cNMP"/>
    <property type="match status" value="1"/>
</dbReference>
<dbReference type="SUPFAM" id="SSF51206">
    <property type="entry name" value="cAMP-binding domain-like"/>
    <property type="match status" value="1"/>
</dbReference>
<evidence type="ECO:0000313" key="3">
    <source>
        <dbReference type="Proteomes" id="UP000054877"/>
    </source>
</evidence>
<dbReference type="OrthoDB" id="6978933at2"/>
<dbReference type="CDD" id="cd00038">
    <property type="entry name" value="CAP_ED"/>
    <property type="match status" value="1"/>
</dbReference>
<dbReference type="InterPro" id="IPR018490">
    <property type="entry name" value="cNMP-bd_dom_sf"/>
</dbReference>
<dbReference type="GO" id="GO:0005829">
    <property type="term" value="C:cytosol"/>
    <property type="evidence" value="ECO:0007669"/>
    <property type="project" value="TreeGrafter"/>
</dbReference>
<dbReference type="GO" id="GO:0034236">
    <property type="term" value="F:protein kinase A catalytic subunit binding"/>
    <property type="evidence" value="ECO:0007669"/>
    <property type="project" value="TreeGrafter"/>
</dbReference>
<reference evidence="2 3" key="1">
    <citation type="submission" date="2015-11" db="EMBL/GenBank/DDBJ databases">
        <title>Genomic analysis of 38 Legionella species identifies large and diverse effector repertoires.</title>
        <authorList>
            <person name="Burstein D."/>
            <person name="Amaro F."/>
            <person name="Zusman T."/>
            <person name="Lifshitz Z."/>
            <person name="Cohen O."/>
            <person name="Gilbert J.A."/>
            <person name="Pupko T."/>
            <person name="Shuman H.A."/>
            <person name="Segal G."/>
        </authorList>
    </citation>
    <scope>NUCLEOTIDE SEQUENCE [LARGE SCALE GENOMIC DNA]</scope>
    <source>
        <strain evidence="2 3">Mt.St.Helens-9</strain>
    </source>
</reference>
<protein>
    <submittedName>
        <fullName evidence="2">Cyclic nucleotide-binding protein</fullName>
    </submittedName>
</protein>
<proteinExistence type="predicted"/>
<evidence type="ECO:0000313" key="2">
    <source>
        <dbReference type="EMBL" id="KTD61741.1"/>
    </source>
</evidence>
<dbReference type="GO" id="GO:0030552">
    <property type="term" value="F:cAMP binding"/>
    <property type="evidence" value="ECO:0007669"/>
    <property type="project" value="TreeGrafter"/>
</dbReference>
<dbReference type="Proteomes" id="UP000054877">
    <property type="component" value="Unassembled WGS sequence"/>
</dbReference>
<dbReference type="InterPro" id="IPR014710">
    <property type="entry name" value="RmlC-like_jellyroll"/>
</dbReference>